<reference evidence="2 4" key="1">
    <citation type="journal article" date="2012" name="Nature">
        <title>Algal genomes reveal evolutionary mosaicism and the fate of nucleomorphs.</title>
        <authorList>
            <consortium name="DOE Joint Genome Institute"/>
            <person name="Curtis B.A."/>
            <person name="Tanifuji G."/>
            <person name="Burki F."/>
            <person name="Gruber A."/>
            <person name="Irimia M."/>
            <person name="Maruyama S."/>
            <person name="Arias M.C."/>
            <person name="Ball S.G."/>
            <person name="Gile G.H."/>
            <person name="Hirakawa Y."/>
            <person name="Hopkins J.F."/>
            <person name="Kuo A."/>
            <person name="Rensing S.A."/>
            <person name="Schmutz J."/>
            <person name="Symeonidi A."/>
            <person name="Elias M."/>
            <person name="Eveleigh R.J."/>
            <person name="Herman E.K."/>
            <person name="Klute M.J."/>
            <person name="Nakayama T."/>
            <person name="Obornik M."/>
            <person name="Reyes-Prieto A."/>
            <person name="Armbrust E.V."/>
            <person name="Aves S.J."/>
            <person name="Beiko R.G."/>
            <person name="Coutinho P."/>
            <person name="Dacks J.B."/>
            <person name="Durnford D.G."/>
            <person name="Fast N.M."/>
            <person name="Green B.R."/>
            <person name="Grisdale C.J."/>
            <person name="Hempel F."/>
            <person name="Henrissat B."/>
            <person name="Hoppner M.P."/>
            <person name="Ishida K."/>
            <person name="Kim E."/>
            <person name="Koreny L."/>
            <person name="Kroth P.G."/>
            <person name="Liu Y."/>
            <person name="Malik S.B."/>
            <person name="Maier U.G."/>
            <person name="McRose D."/>
            <person name="Mock T."/>
            <person name="Neilson J.A."/>
            <person name="Onodera N.T."/>
            <person name="Poole A.M."/>
            <person name="Pritham E.J."/>
            <person name="Richards T.A."/>
            <person name="Rocap G."/>
            <person name="Roy S.W."/>
            <person name="Sarai C."/>
            <person name="Schaack S."/>
            <person name="Shirato S."/>
            <person name="Slamovits C.H."/>
            <person name="Spencer D.F."/>
            <person name="Suzuki S."/>
            <person name="Worden A.Z."/>
            <person name="Zauner S."/>
            <person name="Barry K."/>
            <person name="Bell C."/>
            <person name="Bharti A.K."/>
            <person name="Crow J.A."/>
            <person name="Grimwood J."/>
            <person name="Kramer R."/>
            <person name="Lindquist E."/>
            <person name="Lucas S."/>
            <person name="Salamov A."/>
            <person name="McFadden G.I."/>
            <person name="Lane C.E."/>
            <person name="Keeling P.J."/>
            <person name="Gray M.W."/>
            <person name="Grigoriev I.V."/>
            <person name="Archibald J.M."/>
        </authorList>
    </citation>
    <scope>NUCLEOTIDE SEQUENCE</scope>
    <source>
        <strain evidence="2 4">CCMP2712</strain>
    </source>
</reference>
<dbReference type="PaxDb" id="55529-EKX43793"/>
<sequence length="234" mass="25558">MNDAGTSSSPGQFSSVSLEGAGELLVTSFATRSLVLSNPVNKMLKKVKSIRHDFYNIEADFKTHAHRKVNIALMPRGDRGPTGPPGKMGNKGPTGPVGLPGYPGPRGYPGKDGIQGPRGRRVTKSFAAILLINKAGQGQRAIEVTWDRLDPPDLRVPRVLKAKEDSLDVLGHEDRQGDQELLEGTESTVSLDHQDSTDSRDLLVLKERWDRRGRKVLEDHVDRQESGAIAVQPE</sequence>
<keyword evidence="4" id="KW-1185">Reference proteome</keyword>
<accession>L1J5J4</accession>
<feature type="region of interest" description="Disordered" evidence="1">
    <location>
        <begin position="74"/>
        <end position="93"/>
    </location>
</feature>
<dbReference type="RefSeq" id="XP_005830773.1">
    <property type="nucleotide sequence ID" value="XM_005830716.1"/>
</dbReference>
<evidence type="ECO:0000313" key="2">
    <source>
        <dbReference type="EMBL" id="EKX43793.1"/>
    </source>
</evidence>
<dbReference type="GeneID" id="17300546"/>
<dbReference type="KEGG" id="gtt:GUITHDRAFT_110246"/>
<dbReference type="HOGENOM" id="CLU_1186929_0_0_1"/>
<evidence type="ECO:0000256" key="1">
    <source>
        <dbReference type="SAM" id="MobiDB-lite"/>
    </source>
</evidence>
<gene>
    <name evidence="2" type="ORF">GUITHDRAFT_110246</name>
</gene>
<name>L1J5J4_GUITC</name>
<dbReference type="EMBL" id="JH993008">
    <property type="protein sequence ID" value="EKX43793.1"/>
    <property type="molecule type" value="Genomic_DNA"/>
</dbReference>
<protein>
    <submittedName>
        <fullName evidence="2 3">Uncharacterized protein</fullName>
    </submittedName>
</protein>
<dbReference type="EnsemblProtists" id="EKX43793">
    <property type="protein sequence ID" value="EKX43793"/>
    <property type="gene ID" value="GUITHDRAFT_110246"/>
</dbReference>
<dbReference type="AlphaFoldDB" id="L1J5J4"/>
<organism evidence="2">
    <name type="scientific">Guillardia theta (strain CCMP2712)</name>
    <name type="common">Cryptophyte</name>
    <dbReference type="NCBI Taxonomy" id="905079"/>
    <lineage>
        <taxon>Eukaryota</taxon>
        <taxon>Cryptophyceae</taxon>
        <taxon>Pyrenomonadales</taxon>
        <taxon>Geminigeraceae</taxon>
        <taxon>Guillardia</taxon>
    </lineage>
</organism>
<evidence type="ECO:0000313" key="3">
    <source>
        <dbReference type="EnsemblProtists" id="EKX43793"/>
    </source>
</evidence>
<dbReference type="InterPro" id="IPR008160">
    <property type="entry name" value="Collagen"/>
</dbReference>
<dbReference type="Proteomes" id="UP000011087">
    <property type="component" value="Unassembled WGS sequence"/>
</dbReference>
<reference evidence="3" key="3">
    <citation type="submission" date="2015-06" db="UniProtKB">
        <authorList>
            <consortium name="EnsemblProtists"/>
        </authorList>
    </citation>
    <scope>IDENTIFICATION</scope>
</reference>
<evidence type="ECO:0000313" key="4">
    <source>
        <dbReference type="Proteomes" id="UP000011087"/>
    </source>
</evidence>
<dbReference type="PANTHER" id="PTHR24637:SF421">
    <property type="entry name" value="CUTICLE COLLAGEN DPY-2"/>
    <property type="match status" value="1"/>
</dbReference>
<reference evidence="4" key="2">
    <citation type="submission" date="2012-11" db="EMBL/GenBank/DDBJ databases">
        <authorList>
            <person name="Kuo A."/>
            <person name="Curtis B.A."/>
            <person name="Tanifuji G."/>
            <person name="Burki F."/>
            <person name="Gruber A."/>
            <person name="Irimia M."/>
            <person name="Maruyama S."/>
            <person name="Arias M.C."/>
            <person name="Ball S.G."/>
            <person name="Gile G.H."/>
            <person name="Hirakawa Y."/>
            <person name="Hopkins J.F."/>
            <person name="Rensing S.A."/>
            <person name="Schmutz J."/>
            <person name="Symeonidi A."/>
            <person name="Elias M."/>
            <person name="Eveleigh R.J."/>
            <person name="Herman E.K."/>
            <person name="Klute M.J."/>
            <person name="Nakayama T."/>
            <person name="Obornik M."/>
            <person name="Reyes-Prieto A."/>
            <person name="Armbrust E.V."/>
            <person name="Aves S.J."/>
            <person name="Beiko R.G."/>
            <person name="Coutinho P."/>
            <person name="Dacks J.B."/>
            <person name="Durnford D.G."/>
            <person name="Fast N.M."/>
            <person name="Green B.R."/>
            <person name="Grisdale C."/>
            <person name="Hempe F."/>
            <person name="Henrissat B."/>
            <person name="Hoppner M.P."/>
            <person name="Ishida K.-I."/>
            <person name="Kim E."/>
            <person name="Koreny L."/>
            <person name="Kroth P.G."/>
            <person name="Liu Y."/>
            <person name="Malik S.-B."/>
            <person name="Maier U.G."/>
            <person name="McRose D."/>
            <person name="Mock T."/>
            <person name="Neilson J.A."/>
            <person name="Onodera N.T."/>
            <person name="Poole A.M."/>
            <person name="Pritham E.J."/>
            <person name="Richards T.A."/>
            <person name="Rocap G."/>
            <person name="Roy S.W."/>
            <person name="Sarai C."/>
            <person name="Schaack S."/>
            <person name="Shirato S."/>
            <person name="Slamovits C.H."/>
            <person name="Spencer D.F."/>
            <person name="Suzuki S."/>
            <person name="Worden A.Z."/>
            <person name="Zauner S."/>
            <person name="Barry K."/>
            <person name="Bell C."/>
            <person name="Bharti A.K."/>
            <person name="Crow J.A."/>
            <person name="Grimwood J."/>
            <person name="Kramer R."/>
            <person name="Lindquist E."/>
            <person name="Lucas S."/>
            <person name="Salamov A."/>
            <person name="McFadden G.I."/>
            <person name="Lane C.E."/>
            <person name="Keeling P.J."/>
            <person name="Gray M.W."/>
            <person name="Grigoriev I.V."/>
            <person name="Archibald J.M."/>
        </authorList>
    </citation>
    <scope>NUCLEOTIDE SEQUENCE</scope>
    <source>
        <strain evidence="4">CCMP2712</strain>
    </source>
</reference>
<dbReference type="PANTHER" id="PTHR24637">
    <property type="entry name" value="COLLAGEN"/>
    <property type="match status" value="1"/>
</dbReference>
<proteinExistence type="predicted"/>
<dbReference type="Pfam" id="PF01391">
    <property type="entry name" value="Collagen"/>
    <property type="match status" value="1"/>
</dbReference>